<comment type="similarity">
    <text evidence="2 10">Belongs to the ROT1 family.</text>
</comment>
<dbReference type="GO" id="GO:0005789">
    <property type="term" value="C:endoplasmic reticulum membrane"/>
    <property type="evidence" value="ECO:0007669"/>
    <property type="project" value="UniProtKB-SubCell"/>
</dbReference>
<proteinExistence type="inferred from homology"/>
<dbReference type="PIRSF" id="PIRSF017290">
    <property type="entry name" value="ROT1_prd"/>
    <property type="match status" value="1"/>
</dbReference>
<dbReference type="EMBL" id="JAVHJO010000012">
    <property type="protein sequence ID" value="KAK6531617.1"/>
    <property type="molecule type" value="Genomic_DNA"/>
</dbReference>
<dbReference type="PANTHER" id="PTHR28090">
    <property type="entry name" value="PROTEIN ROT1"/>
    <property type="match status" value="1"/>
</dbReference>
<comment type="subcellular location">
    <subcellularLocation>
        <location evidence="1">Endoplasmic reticulum membrane</location>
        <topology evidence="1">Single-pass type I membrane protein</topology>
    </subcellularLocation>
</comment>
<feature type="signal peptide" evidence="12">
    <location>
        <begin position="1"/>
        <end position="23"/>
    </location>
</feature>
<evidence type="ECO:0000256" key="1">
    <source>
        <dbReference type="ARBA" id="ARBA00004115"/>
    </source>
</evidence>
<keyword evidence="14" id="KW-1185">Reference proteome</keyword>
<evidence type="ECO:0000256" key="2">
    <source>
        <dbReference type="ARBA" id="ARBA00007149"/>
    </source>
</evidence>
<keyword evidence="5 12" id="KW-0732">Signal</keyword>
<dbReference type="Proteomes" id="UP001365542">
    <property type="component" value="Unassembled WGS sequence"/>
</dbReference>
<keyword evidence="8 10" id="KW-0472">Membrane</keyword>
<evidence type="ECO:0000256" key="6">
    <source>
        <dbReference type="ARBA" id="ARBA00022824"/>
    </source>
</evidence>
<feature type="transmembrane region" description="Helical" evidence="11">
    <location>
        <begin position="220"/>
        <end position="238"/>
    </location>
</feature>
<evidence type="ECO:0000256" key="8">
    <source>
        <dbReference type="ARBA" id="ARBA00023136"/>
    </source>
</evidence>
<keyword evidence="7 11" id="KW-1133">Transmembrane helix</keyword>
<dbReference type="PANTHER" id="PTHR28090:SF1">
    <property type="entry name" value="PROTEIN ROT1"/>
    <property type="match status" value="1"/>
</dbReference>
<evidence type="ECO:0000256" key="10">
    <source>
        <dbReference type="PIRNR" id="PIRNR017290"/>
    </source>
</evidence>
<keyword evidence="4 11" id="KW-0812">Transmembrane</keyword>
<comment type="function">
    <text evidence="9 10">Required for normal levels of the cell wall 1,6-beta-glucan. Involved in a protein folding machinery chaperoning proteins acting in various physiological processes including cell wall synthesis and lysis of autophagic bodies.</text>
</comment>
<dbReference type="InterPro" id="IPR019623">
    <property type="entry name" value="Rot1"/>
</dbReference>
<evidence type="ECO:0000313" key="13">
    <source>
        <dbReference type="EMBL" id="KAK6531617.1"/>
    </source>
</evidence>
<evidence type="ECO:0000256" key="5">
    <source>
        <dbReference type="ARBA" id="ARBA00022729"/>
    </source>
</evidence>
<dbReference type="GO" id="GO:0051082">
    <property type="term" value="F:unfolded protein binding"/>
    <property type="evidence" value="ECO:0007669"/>
    <property type="project" value="TreeGrafter"/>
</dbReference>
<dbReference type="Pfam" id="PF10681">
    <property type="entry name" value="Rot1"/>
    <property type="match status" value="1"/>
</dbReference>
<evidence type="ECO:0000256" key="9">
    <source>
        <dbReference type="ARBA" id="ARBA00024969"/>
    </source>
</evidence>
<dbReference type="AlphaFoldDB" id="A0AAV9X0W6"/>
<evidence type="ECO:0000256" key="4">
    <source>
        <dbReference type="ARBA" id="ARBA00022692"/>
    </source>
</evidence>
<protein>
    <recommendedName>
        <fullName evidence="3 10">Protein ROT1</fullName>
    </recommendedName>
</protein>
<evidence type="ECO:0000256" key="11">
    <source>
        <dbReference type="SAM" id="Phobius"/>
    </source>
</evidence>
<dbReference type="GO" id="GO:0006458">
    <property type="term" value="P:'de novo' protein folding"/>
    <property type="evidence" value="ECO:0007669"/>
    <property type="project" value="InterPro"/>
</dbReference>
<reference evidence="13 14" key="1">
    <citation type="submission" date="2019-10" db="EMBL/GenBank/DDBJ databases">
        <authorList>
            <person name="Palmer J.M."/>
        </authorList>
    </citation>
    <scope>NUCLEOTIDE SEQUENCE [LARGE SCALE GENOMIC DNA]</scope>
    <source>
        <strain evidence="13 14">TWF694</strain>
    </source>
</reference>
<evidence type="ECO:0000256" key="3">
    <source>
        <dbReference type="ARBA" id="ARBA00017291"/>
    </source>
</evidence>
<gene>
    <name evidence="13" type="primary">ROT1</name>
    <name evidence="13" type="ORF">TWF694_002797</name>
</gene>
<organism evidence="13 14">
    <name type="scientific">Orbilia ellipsospora</name>
    <dbReference type="NCBI Taxonomy" id="2528407"/>
    <lineage>
        <taxon>Eukaryota</taxon>
        <taxon>Fungi</taxon>
        <taxon>Dikarya</taxon>
        <taxon>Ascomycota</taxon>
        <taxon>Pezizomycotina</taxon>
        <taxon>Orbiliomycetes</taxon>
        <taxon>Orbiliales</taxon>
        <taxon>Orbiliaceae</taxon>
        <taxon>Orbilia</taxon>
    </lineage>
</organism>
<evidence type="ECO:0000256" key="12">
    <source>
        <dbReference type="SAM" id="SignalP"/>
    </source>
</evidence>
<accession>A0AAV9X0W6</accession>
<feature type="chain" id="PRO_5043664911" description="Protein ROT1" evidence="12">
    <location>
        <begin position="24"/>
        <end position="239"/>
    </location>
</feature>
<sequence>MRTELAAALLLFGSSTIAGNVTALQGTWTSKSDTVVTGPAFYDPVGEKFLEPRLPGTAFSFTNDGYFEESIYTVVGNPTNPECPTALIIWQHGKYTLYSNGSLVLFPYASDGRKLWSDPCTSQTSVYTRYNQTELYKSWEIVLDAYRGQYRLNLFRFDGSPMNPLYLTYNPPQMLPTTTLNPVTTTTATGTVTPTTASKIKRSLMEIQASLPEATANLDFWWYIAVGMTIIGGFGWYFV</sequence>
<evidence type="ECO:0000256" key="7">
    <source>
        <dbReference type="ARBA" id="ARBA00022989"/>
    </source>
</evidence>
<evidence type="ECO:0000313" key="14">
    <source>
        <dbReference type="Proteomes" id="UP001365542"/>
    </source>
</evidence>
<name>A0AAV9X0W6_9PEZI</name>
<comment type="caution">
    <text evidence="13">The sequence shown here is derived from an EMBL/GenBank/DDBJ whole genome shotgun (WGS) entry which is preliminary data.</text>
</comment>
<keyword evidence="6 10" id="KW-0256">Endoplasmic reticulum</keyword>